<proteinExistence type="predicted"/>
<evidence type="ECO:0000313" key="2">
    <source>
        <dbReference type="EMBL" id="MTB73073.1"/>
    </source>
</evidence>
<dbReference type="Pfam" id="PF01168">
    <property type="entry name" value="Ala_racemase_N"/>
    <property type="match status" value="1"/>
</dbReference>
<dbReference type="EMBL" id="WLVL01000043">
    <property type="protein sequence ID" value="MTB73073.1"/>
    <property type="molecule type" value="Genomic_DNA"/>
</dbReference>
<dbReference type="Gene3D" id="2.40.37.10">
    <property type="entry name" value="Lyase, Ornithine Decarboxylase, Chain A, domain 1"/>
    <property type="match status" value="1"/>
</dbReference>
<dbReference type="SUPFAM" id="SSF50621">
    <property type="entry name" value="Alanine racemase C-terminal domain-like"/>
    <property type="match status" value="1"/>
</dbReference>
<dbReference type="InterPro" id="IPR001608">
    <property type="entry name" value="Ala_racemase_N"/>
</dbReference>
<name>A0A6I3IK98_9MICO</name>
<dbReference type="RefSeq" id="WP_154594343.1">
    <property type="nucleotide sequence ID" value="NZ_WLVL01000043.1"/>
</dbReference>
<dbReference type="Proteomes" id="UP000431092">
    <property type="component" value="Unassembled WGS sequence"/>
</dbReference>
<dbReference type="Gene3D" id="3.20.20.10">
    <property type="entry name" value="Alanine racemase"/>
    <property type="match status" value="1"/>
</dbReference>
<keyword evidence="3" id="KW-1185">Reference proteome</keyword>
<evidence type="ECO:0000259" key="1">
    <source>
        <dbReference type="Pfam" id="PF01168"/>
    </source>
</evidence>
<dbReference type="InterPro" id="IPR029066">
    <property type="entry name" value="PLP-binding_barrel"/>
</dbReference>
<protein>
    <submittedName>
        <fullName evidence="2">Alanine racemase</fullName>
    </submittedName>
</protein>
<organism evidence="2 3">
    <name type="scientific">Arsenicicoccus cauae</name>
    <dbReference type="NCBI Taxonomy" id="2663847"/>
    <lineage>
        <taxon>Bacteria</taxon>
        <taxon>Bacillati</taxon>
        <taxon>Actinomycetota</taxon>
        <taxon>Actinomycetes</taxon>
        <taxon>Micrococcales</taxon>
        <taxon>Intrasporangiaceae</taxon>
        <taxon>Arsenicicoccus</taxon>
    </lineage>
</organism>
<evidence type="ECO:0000313" key="3">
    <source>
        <dbReference type="Proteomes" id="UP000431092"/>
    </source>
</evidence>
<comment type="caution">
    <text evidence="2">The sequence shown here is derived from an EMBL/GenBank/DDBJ whole genome shotgun (WGS) entry which is preliminary data.</text>
</comment>
<dbReference type="InterPro" id="IPR009006">
    <property type="entry name" value="Ala_racemase/Decarboxylase_C"/>
</dbReference>
<sequence length="358" mass="37942">MTFKLVIDQPRWEAHVDAYLAEHPWVVPVVKGDGYGVGAERVLAQCRRVQAPVVAVGTPAEAQQALASTDGDVLVLFPTLPGEALPGGALPGDARLVHTVASETMLRELLGTGRRFVVEVDSPMGRHGIEWTRLPSLVDALRDEHCEGVALHNPPSGDRVELVSSLLDRLGELGVTVPRLYASHLTAEEVGRLSGSAGDTAVLVRTGTDLWLGDPAALTAYGQVIDVHPVARGRSIGYSQRTARKDGWLAVVGGGTAHGVGIETARPRMTPRLAARKAARVVATQLGGAPSPFRLDGRRLTYADVPHMQVSMVSVPSGDAVRPGDWLACDMRITVTRFDEVEVRGADTGAASPGVPGR</sequence>
<gene>
    <name evidence="2" type="ORF">GGG17_14100</name>
</gene>
<accession>A0A6I3IK98</accession>
<reference evidence="2 3" key="1">
    <citation type="submission" date="2019-11" db="EMBL/GenBank/DDBJ databases">
        <title>Whole genome sequencing identifies a novel species of the genus Arsenicicoccus isolated from human blood.</title>
        <authorList>
            <person name="Jeong J.H."/>
            <person name="Kweon O.J."/>
            <person name="Kim H.R."/>
            <person name="Kim T.-H."/>
            <person name="Ha S.-M."/>
            <person name="Lee M.-K."/>
        </authorList>
    </citation>
    <scope>NUCLEOTIDE SEQUENCE [LARGE SCALE GENOMIC DNA]</scope>
    <source>
        <strain evidence="2 3">MKL-02</strain>
    </source>
</reference>
<dbReference type="GO" id="GO:0003824">
    <property type="term" value="F:catalytic activity"/>
    <property type="evidence" value="ECO:0007669"/>
    <property type="project" value="InterPro"/>
</dbReference>
<dbReference type="AlphaFoldDB" id="A0A6I3IK98"/>
<dbReference type="SUPFAM" id="SSF51419">
    <property type="entry name" value="PLP-binding barrel"/>
    <property type="match status" value="1"/>
</dbReference>
<feature type="domain" description="Alanine racemase N-terminal" evidence="1">
    <location>
        <begin position="23"/>
        <end position="154"/>
    </location>
</feature>